<keyword evidence="1" id="KW-0812">Transmembrane</keyword>
<keyword evidence="3" id="KW-1185">Reference proteome</keyword>
<reference evidence="2" key="1">
    <citation type="submission" date="2022-04" db="EMBL/GenBank/DDBJ databases">
        <title>Carnegiea gigantea Genome sequencing and assembly v2.</title>
        <authorList>
            <person name="Copetti D."/>
            <person name="Sanderson M.J."/>
            <person name="Burquez A."/>
            <person name="Wojciechowski M.F."/>
        </authorList>
    </citation>
    <scope>NUCLEOTIDE SEQUENCE</scope>
    <source>
        <strain evidence="2">SGP5-SGP5p</strain>
        <tissue evidence="2">Aerial part</tissue>
    </source>
</reference>
<comment type="caution">
    <text evidence="2">The sequence shown here is derived from an EMBL/GenBank/DDBJ whole genome shotgun (WGS) entry which is preliminary data.</text>
</comment>
<accession>A0A9Q1K6I2</accession>
<proteinExistence type="predicted"/>
<evidence type="ECO:0000313" key="2">
    <source>
        <dbReference type="EMBL" id="KAJ8437320.1"/>
    </source>
</evidence>
<feature type="transmembrane region" description="Helical" evidence="1">
    <location>
        <begin position="59"/>
        <end position="82"/>
    </location>
</feature>
<protein>
    <submittedName>
        <fullName evidence="2">Uncharacterized protein</fullName>
    </submittedName>
</protein>
<sequence>MDLKKMSKVLSSTKHAMLVKSMIPITLYYAMQTTRLPRSLSGDVDQKSWRFLWVEMQNIMRNCTLVCFRLNIFVTVVIVNYSELGMMRPILRRASLKMSSSFNMAQGWRRAVEDKNLPGSIIGRYHKEKYSLKKSYPLTKHTNWRINYVNGFIMIENSLTIPEMDRHALFRPLSMLRTIEKLDDSKYIRLEEQVPLFLYIIVHHTRNQIGFIRVLFKQLQPIKENSRGKQYKVQTIPSNALVIIFM</sequence>
<dbReference type="AlphaFoldDB" id="A0A9Q1K6I2"/>
<dbReference type="EMBL" id="JAKOGI010000306">
    <property type="protein sequence ID" value="KAJ8437320.1"/>
    <property type="molecule type" value="Genomic_DNA"/>
</dbReference>
<gene>
    <name evidence="2" type="ORF">Cgig2_015051</name>
</gene>
<dbReference type="Proteomes" id="UP001153076">
    <property type="component" value="Unassembled WGS sequence"/>
</dbReference>
<keyword evidence="1" id="KW-1133">Transmembrane helix</keyword>
<keyword evidence="1" id="KW-0472">Membrane</keyword>
<dbReference type="OrthoDB" id="1699974at2759"/>
<evidence type="ECO:0000256" key="1">
    <source>
        <dbReference type="SAM" id="Phobius"/>
    </source>
</evidence>
<name>A0A9Q1K6I2_9CARY</name>
<organism evidence="2 3">
    <name type="scientific">Carnegiea gigantea</name>
    <dbReference type="NCBI Taxonomy" id="171969"/>
    <lineage>
        <taxon>Eukaryota</taxon>
        <taxon>Viridiplantae</taxon>
        <taxon>Streptophyta</taxon>
        <taxon>Embryophyta</taxon>
        <taxon>Tracheophyta</taxon>
        <taxon>Spermatophyta</taxon>
        <taxon>Magnoliopsida</taxon>
        <taxon>eudicotyledons</taxon>
        <taxon>Gunneridae</taxon>
        <taxon>Pentapetalae</taxon>
        <taxon>Caryophyllales</taxon>
        <taxon>Cactineae</taxon>
        <taxon>Cactaceae</taxon>
        <taxon>Cactoideae</taxon>
        <taxon>Echinocereeae</taxon>
        <taxon>Carnegiea</taxon>
    </lineage>
</organism>
<evidence type="ECO:0000313" key="3">
    <source>
        <dbReference type="Proteomes" id="UP001153076"/>
    </source>
</evidence>